<dbReference type="AlphaFoldDB" id="A0A1W1H835"/>
<dbReference type="InterPro" id="IPR036249">
    <property type="entry name" value="Thioredoxin-like_sf"/>
</dbReference>
<evidence type="ECO:0000259" key="1">
    <source>
        <dbReference type="Pfam" id="PF00462"/>
    </source>
</evidence>
<feature type="domain" description="Glutaredoxin" evidence="1">
    <location>
        <begin position="14"/>
        <end position="76"/>
    </location>
</feature>
<dbReference type="EMBL" id="FWEV01000050">
    <property type="protein sequence ID" value="SLM28631.1"/>
    <property type="molecule type" value="Genomic_DNA"/>
</dbReference>
<dbReference type="Pfam" id="PF00462">
    <property type="entry name" value="Glutaredoxin"/>
    <property type="match status" value="1"/>
</dbReference>
<protein>
    <submittedName>
        <fullName evidence="2">Ferredoxin-thioredoxin reductase (Glutaredoxin family protein)</fullName>
    </submittedName>
</protein>
<evidence type="ECO:0000313" key="2">
    <source>
        <dbReference type="EMBL" id="SLM28631.1"/>
    </source>
</evidence>
<dbReference type="Proteomes" id="UP000191931">
    <property type="component" value="Unassembled WGS sequence"/>
</dbReference>
<dbReference type="SUPFAM" id="SSF52833">
    <property type="entry name" value="Thioredoxin-like"/>
    <property type="match status" value="1"/>
</dbReference>
<dbReference type="RefSeq" id="WP_080805021.1">
    <property type="nucleotide sequence ID" value="NZ_LT828549.1"/>
</dbReference>
<dbReference type="STRING" id="1246637.MTBBW1_1430003"/>
<gene>
    <name evidence="2" type="ORF">MTBBW1_1430003</name>
</gene>
<evidence type="ECO:0000313" key="3">
    <source>
        <dbReference type="Proteomes" id="UP000191931"/>
    </source>
</evidence>
<organism evidence="2 3">
    <name type="scientific">Desulfamplus magnetovallimortis</name>
    <dbReference type="NCBI Taxonomy" id="1246637"/>
    <lineage>
        <taxon>Bacteria</taxon>
        <taxon>Pseudomonadati</taxon>
        <taxon>Thermodesulfobacteriota</taxon>
        <taxon>Desulfobacteria</taxon>
        <taxon>Desulfobacterales</taxon>
        <taxon>Desulfobacteraceae</taxon>
        <taxon>Desulfamplus</taxon>
    </lineage>
</organism>
<dbReference type="PROSITE" id="PS51354">
    <property type="entry name" value="GLUTAREDOXIN_2"/>
    <property type="match status" value="1"/>
</dbReference>
<proteinExistence type="predicted"/>
<sequence length="90" mass="10062">MPDTETNNRCPAQLYALSTCSHCKAAKKFLSECHVDFTCVEVDCLTGDERKNTIADIKKINPRCSFPTIVINNKVIVGFQENEIREALGI</sequence>
<dbReference type="OrthoDB" id="9795531at2"/>
<keyword evidence="3" id="KW-1185">Reference proteome</keyword>
<dbReference type="CDD" id="cd02976">
    <property type="entry name" value="NrdH"/>
    <property type="match status" value="1"/>
</dbReference>
<name>A0A1W1H835_9BACT</name>
<reference evidence="2 3" key="1">
    <citation type="submission" date="2017-03" db="EMBL/GenBank/DDBJ databases">
        <authorList>
            <person name="Afonso C.L."/>
            <person name="Miller P.J."/>
            <person name="Scott M.A."/>
            <person name="Spackman E."/>
            <person name="Goraichik I."/>
            <person name="Dimitrov K.M."/>
            <person name="Suarez D.L."/>
            <person name="Swayne D.E."/>
        </authorList>
    </citation>
    <scope>NUCLEOTIDE SEQUENCE [LARGE SCALE GENOMIC DNA]</scope>
    <source>
        <strain evidence="2">PRJEB14757</strain>
    </source>
</reference>
<dbReference type="Gene3D" id="3.40.30.10">
    <property type="entry name" value="Glutaredoxin"/>
    <property type="match status" value="1"/>
</dbReference>
<accession>A0A1W1H835</accession>
<dbReference type="InterPro" id="IPR002109">
    <property type="entry name" value="Glutaredoxin"/>
</dbReference>